<feature type="region of interest" description="Disordered" evidence="1">
    <location>
        <begin position="370"/>
        <end position="405"/>
    </location>
</feature>
<dbReference type="PANTHER" id="PTHR35023">
    <property type="entry name" value="CHELATASE-RELATED"/>
    <property type="match status" value="1"/>
</dbReference>
<dbReference type="Pfam" id="PF07728">
    <property type="entry name" value="AAA_5"/>
    <property type="match status" value="1"/>
</dbReference>
<dbReference type="InterPro" id="IPR003593">
    <property type="entry name" value="AAA+_ATPase"/>
</dbReference>
<dbReference type="InterPro" id="IPR052989">
    <property type="entry name" value="Mg-chelatase_DI-like"/>
</dbReference>
<gene>
    <name evidence="3" type="ORF">HCU01_06330</name>
    <name evidence="4" type="ORF">SAMN05660971_00208</name>
</gene>
<feature type="domain" description="AAA+ ATPase" evidence="2">
    <location>
        <begin position="30"/>
        <end position="179"/>
    </location>
</feature>
<dbReference type="OrthoDB" id="9775079at2"/>
<dbReference type="Gene3D" id="1.10.8.80">
    <property type="entry name" value="Magnesium chelatase subunit I, C-Terminal domain"/>
    <property type="match status" value="1"/>
</dbReference>
<dbReference type="EMBL" id="BJXU01000019">
    <property type="protein sequence ID" value="GEN22684.1"/>
    <property type="molecule type" value="Genomic_DNA"/>
</dbReference>
<dbReference type="GO" id="GO:0005524">
    <property type="term" value="F:ATP binding"/>
    <property type="evidence" value="ECO:0007669"/>
    <property type="project" value="InterPro"/>
</dbReference>
<sequence>MMLPPEFPFVAVVGQHALKTALLLNAIDPRIGGVLISGPRGSAKSTLARALADVLPDDAEGGRPPFVNLPLGASEDRLTGSLDLQQVLSEREAAFQPGLLAKADGGVLYVDEVNLLPDSLVDLLLDVAARGINIVERDGISHTHAARFSLIGTMNPDEGELRPQLLDRFGLCLELQSQLAIQDRVTIMQQRESFDRDPFAYVQAHQPDQLVLMRRLESARQALAKIVVPNWCYEHIAAGCEAAVVEGMRADVTWHRAARAHAAWRGAEQLGLEDLDAVEPWVLAHRRTHSPESTTPSSSPPPSSVHGGGSGKGQCDGRRPNAASGDPRSGKDVDSAEQQGRQQEQWGALPPVTQQNHIQKTLATPMLELPGIGSESRAGAWSSPASRRIQRGPQSGPRRARDMSTSPDWFSTLVANRGEWPPRQWCYRKARRGQSVVHLVLLDTSGSTLGQQLLGRAKGLVEALASQAYAMREQMAVVGFGNDGVVPVLRRCRAPSDMRGRLDVTRAGGGTPIRAAIRRALELIQKWRRQAPGLHVRTYVITDGRTRESVTDLPPLGDCILVDTEQSSVRRGQGPRLARQLGALYRTLSTEVQSATEALPGKVST</sequence>
<reference evidence="4 5" key="1">
    <citation type="submission" date="2016-11" db="EMBL/GenBank/DDBJ databases">
        <authorList>
            <person name="Jaros S."/>
            <person name="Januszkiewicz K."/>
            <person name="Wedrychowicz H."/>
        </authorList>
    </citation>
    <scope>NUCLEOTIDE SEQUENCE [LARGE SCALE GENOMIC DNA]</scope>
    <source>
        <strain evidence="4 5">DSM 4740</strain>
    </source>
</reference>
<dbReference type="RefSeq" id="WP_073433169.1">
    <property type="nucleotide sequence ID" value="NZ_BJXU01000019.1"/>
</dbReference>
<dbReference type="Pfam" id="PF13519">
    <property type="entry name" value="VWA_2"/>
    <property type="match status" value="1"/>
</dbReference>
<dbReference type="InterPro" id="IPR027417">
    <property type="entry name" value="P-loop_NTPase"/>
</dbReference>
<keyword evidence="6" id="KW-1185">Reference proteome</keyword>
<dbReference type="GO" id="GO:0016887">
    <property type="term" value="F:ATP hydrolysis activity"/>
    <property type="evidence" value="ECO:0007669"/>
    <property type="project" value="InterPro"/>
</dbReference>
<dbReference type="EMBL" id="FRCA01000001">
    <property type="protein sequence ID" value="SHL32673.1"/>
    <property type="molecule type" value="Genomic_DNA"/>
</dbReference>
<evidence type="ECO:0000313" key="3">
    <source>
        <dbReference type="EMBL" id="GEN22684.1"/>
    </source>
</evidence>
<dbReference type="Proteomes" id="UP000321726">
    <property type="component" value="Unassembled WGS sequence"/>
</dbReference>
<dbReference type="Pfam" id="PF17863">
    <property type="entry name" value="AAA_lid_2"/>
    <property type="match status" value="1"/>
</dbReference>
<evidence type="ECO:0000313" key="6">
    <source>
        <dbReference type="Proteomes" id="UP000321726"/>
    </source>
</evidence>
<feature type="region of interest" description="Disordered" evidence="1">
    <location>
        <begin position="287"/>
        <end position="352"/>
    </location>
</feature>
<dbReference type="CDD" id="cd00009">
    <property type="entry name" value="AAA"/>
    <property type="match status" value="1"/>
</dbReference>
<dbReference type="SUPFAM" id="SSF52540">
    <property type="entry name" value="P-loop containing nucleoside triphosphate hydrolases"/>
    <property type="match status" value="1"/>
</dbReference>
<accession>A0A1M6ZQR6</accession>
<dbReference type="AlphaFoldDB" id="A0A1M6ZQR6"/>
<protein>
    <submittedName>
        <fullName evidence="4">Magnesium chelatase subunit D</fullName>
    </submittedName>
    <submittedName>
        <fullName evidence="3">Magnesium-chelatase</fullName>
    </submittedName>
</protein>
<evidence type="ECO:0000313" key="4">
    <source>
        <dbReference type="EMBL" id="SHL32673.1"/>
    </source>
</evidence>
<dbReference type="InterPro" id="IPR036465">
    <property type="entry name" value="vWFA_dom_sf"/>
</dbReference>
<name>A0A1M6ZQR6_9GAMM</name>
<dbReference type="STRING" id="44933.SAMN05660971_00208"/>
<evidence type="ECO:0000313" key="5">
    <source>
        <dbReference type="Proteomes" id="UP000184123"/>
    </source>
</evidence>
<proteinExistence type="predicted"/>
<dbReference type="SUPFAM" id="SSF53300">
    <property type="entry name" value="vWA-like"/>
    <property type="match status" value="1"/>
</dbReference>
<dbReference type="Gene3D" id="3.40.50.410">
    <property type="entry name" value="von Willebrand factor, type A domain"/>
    <property type="match status" value="1"/>
</dbReference>
<dbReference type="InterPro" id="IPR011704">
    <property type="entry name" value="ATPase_dyneun-rel_AAA"/>
</dbReference>
<dbReference type="Proteomes" id="UP000184123">
    <property type="component" value="Unassembled WGS sequence"/>
</dbReference>
<dbReference type="Gene3D" id="3.40.50.300">
    <property type="entry name" value="P-loop containing nucleotide triphosphate hydrolases"/>
    <property type="match status" value="1"/>
</dbReference>
<evidence type="ECO:0000259" key="2">
    <source>
        <dbReference type="SMART" id="SM00382"/>
    </source>
</evidence>
<feature type="compositionally biased region" description="Polar residues" evidence="1">
    <location>
        <begin position="336"/>
        <end position="345"/>
    </location>
</feature>
<organism evidence="4 5">
    <name type="scientific">Halomonas cupida</name>
    <dbReference type="NCBI Taxonomy" id="44933"/>
    <lineage>
        <taxon>Bacteria</taxon>
        <taxon>Pseudomonadati</taxon>
        <taxon>Pseudomonadota</taxon>
        <taxon>Gammaproteobacteria</taxon>
        <taxon>Oceanospirillales</taxon>
        <taxon>Halomonadaceae</taxon>
        <taxon>Halomonas</taxon>
    </lineage>
</organism>
<dbReference type="PANTHER" id="PTHR35023:SF1">
    <property type="entry name" value="MG-PROTOPORPHYRIN IX CHELATASE"/>
    <property type="match status" value="1"/>
</dbReference>
<dbReference type="SMART" id="SM00382">
    <property type="entry name" value="AAA"/>
    <property type="match status" value="1"/>
</dbReference>
<dbReference type="InterPro" id="IPR002035">
    <property type="entry name" value="VWF_A"/>
</dbReference>
<reference evidence="3 6" key="2">
    <citation type="submission" date="2019-07" db="EMBL/GenBank/DDBJ databases">
        <title>Whole genome shotgun sequence of Halomonas cupida NBRC 102219.</title>
        <authorList>
            <person name="Hosoyama A."/>
            <person name="Uohara A."/>
            <person name="Ohji S."/>
            <person name="Ichikawa N."/>
        </authorList>
    </citation>
    <scope>NUCLEOTIDE SEQUENCE [LARGE SCALE GENOMIC DNA]</scope>
    <source>
        <strain evidence="3 6">NBRC 102219</strain>
    </source>
</reference>
<dbReference type="InterPro" id="IPR041628">
    <property type="entry name" value="ChlI/MoxR_AAA_lid"/>
</dbReference>
<evidence type="ECO:0000256" key="1">
    <source>
        <dbReference type="SAM" id="MobiDB-lite"/>
    </source>
</evidence>